<evidence type="ECO:0000259" key="3">
    <source>
        <dbReference type="Pfam" id="PF00850"/>
    </source>
</evidence>
<dbReference type="EMBL" id="JBANAX010000108">
    <property type="protein sequence ID" value="KAL1222115.1"/>
    <property type="molecule type" value="Genomic_DNA"/>
</dbReference>
<dbReference type="Gene3D" id="3.40.800.20">
    <property type="entry name" value="Histone deacetylase domain"/>
    <property type="match status" value="1"/>
</dbReference>
<organism evidence="4 5">
    <name type="scientific">Cardamine amara subsp. amara</name>
    <dbReference type="NCBI Taxonomy" id="228776"/>
    <lineage>
        <taxon>Eukaryota</taxon>
        <taxon>Viridiplantae</taxon>
        <taxon>Streptophyta</taxon>
        <taxon>Embryophyta</taxon>
        <taxon>Tracheophyta</taxon>
        <taxon>Spermatophyta</taxon>
        <taxon>Magnoliopsida</taxon>
        <taxon>eudicotyledons</taxon>
        <taxon>Gunneridae</taxon>
        <taxon>Pentapetalae</taxon>
        <taxon>rosids</taxon>
        <taxon>malvids</taxon>
        <taxon>Brassicales</taxon>
        <taxon>Brassicaceae</taxon>
        <taxon>Cardamineae</taxon>
        <taxon>Cardamine</taxon>
    </lineage>
</organism>
<evidence type="ECO:0000313" key="4">
    <source>
        <dbReference type="EMBL" id="KAL1222115.1"/>
    </source>
</evidence>
<reference evidence="4 5" key="1">
    <citation type="submission" date="2024-04" db="EMBL/GenBank/DDBJ databases">
        <title>Genome assembly C_amara_ONT_v2.</title>
        <authorList>
            <person name="Yant L."/>
            <person name="Moore C."/>
            <person name="Slenker M."/>
        </authorList>
    </citation>
    <scope>NUCLEOTIDE SEQUENCE [LARGE SCALE GENOMIC DNA]</scope>
    <source>
        <tissue evidence="4">Leaf</tissue>
    </source>
</reference>
<sequence>MEVYQPEVIVLQCGADSLAGDSHGRFNLKVKGHGDCVQYIRSFNLPLMLLGGGHSYPLHVSRCWCYETAVAIGCGEQFENELRVNEFPFKPNTLPDLNTPRDIARTRDRLLMQLSQIIHVPSVQFQDTPLISQAIEPAEVDMEKRQVVRNLKRSKL</sequence>
<evidence type="ECO:0000313" key="5">
    <source>
        <dbReference type="Proteomes" id="UP001558713"/>
    </source>
</evidence>
<keyword evidence="5" id="KW-1185">Reference proteome</keyword>
<evidence type="ECO:0000256" key="1">
    <source>
        <dbReference type="ARBA" id="ARBA00022491"/>
    </source>
</evidence>
<dbReference type="GO" id="GO:0006325">
    <property type="term" value="P:chromatin organization"/>
    <property type="evidence" value="ECO:0007669"/>
    <property type="project" value="UniProtKB-KW"/>
</dbReference>
<dbReference type="SUPFAM" id="SSF52768">
    <property type="entry name" value="Arginase/deacetylase"/>
    <property type="match status" value="1"/>
</dbReference>
<evidence type="ECO:0000256" key="2">
    <source>
        <dbReference type="ARBA" id="ARBA00022853"/>
    </source>
</evidence>
<dbReference type="Pfam" id="PF00850">
    <property type="entry name" value="Hist_deacetyl"/>
    <property type="match status" value="1"/>
</dbReference>
<comment type="caution">
    <text evidence="4">The sequence shown here is derived from an EMBL/GenBank/DDBJ whole genome shotgun (WGS) entry which is preliminary data.</text>
</comment>
<gene>
    <name evidence="4" type="ORF">V5N11_009349</name>
</gene>
<keyword evidence="1" id="KW-0678">Repressor</keyword>
<dbReference type="PANTHER" id="PTHR48252">
    <property type="entry name" value="HISTONE DEACETYLASE 2-RELATED"/>
    <property type="match status" value="1"/>
</dbReference>
<dbReference type="PANTHER" id="PTHR48252:SF77">
    <property type="entry name" value="HISTONE DEACETYLASE DOMAIN-CONTAINING PROTEIN"/>
    <property type="match status" value="1"/>
</dbReference>
<feature type="domain" description="Histone deacetylase" evidence="3">
    <location>
        <begin position="2"/>
        <end position="69"/>
    </location>
</feature>
<dbReference type="InterPro" id="IPR037138">
    <property type="entry name" value="His_deacetylse_dom_sf"/>
</dbReference>
<dbReference type="InterPro" id="IPR023801">
    <property type="entry name" value="His_deacetylse_dom"/>
</dbReference>
<name>A0ABD1BYB1_CARAN</name>
<dbReference type="Proteomes" id="UP001558713">
    <property type="component" value="Unassembled WGS sequence"/>
</dbReference>
<dbReference type="InterPro" id="IPR023696">
    <property type="entry name" value="Ureohydrolase_dom_sf"/>
</dbReference>
<accession>A0ABD1BYB1</accession>
<keyword evidence="2" id="KW-0156">Chromatin regulator</keyword>
<proteinExistence type="predicted"/>
<protein>
    <submittedName>
        <fullName evidence="4">Histone deacetylase 7</fullName>
    </submittedName>
</protein>
<dbReference type="AlphaFoldDB" id="A0ABD1BYB1"/>